<accession>A0A7K1YEG1</accession>
<feature type="transmembrane region" description="Helical" evidence="8">
    <location>
        <begin position="205"/>
        <end position="221"/>
    </location>
</feature>
<dbReference type="GO" id="GO:0016020">
    <property type="term" value="C:membrane"/>
    <property type="evidence" value="ECO:0007669"/>
    <property type="project" value="UniProtKB-SubCell"/>
</dbReference>
<feature type="transmembrane region" description="Helical" evidence="8">
    <location>
        <begin position="81"/>
        <end position="101"/>
    </location>
</feature>
<name>A0A7K1YEG1_9SPHI</name>
<dbReference type="GO" id="GO:0016117">
    <property type="term" value="P:carotenoid biosynthetic process"/>
    <property type="evidence" value="ECO:0007669"/>
    <property type="project" value="UniProtKB-KW"/>
</dbReference>
<evidence type="ECO:0000256" key="8">
    <source>
        <dbReference type="SAM" id="Phobius"/>
    </source>
</evidence>
<evidence type="ECO:0000256" key="5">
    <source>
        <dbReference type="ARBA" id="ARBA00022989"/>
    </source>
</evidence>
<comment type="subcellular location">
    <subcellularLocation>
        <location evidence="1">Membrane</location>
        <topology evidence="1">Multi-pass membrane protein</topology>
    </subcellularLocation>
</comment>
<dbReference type="Pfam" id="PF18916">
    <property type="entry name" value="Lycopene_cyc"/>
    <property type="match status" value="2"/>
</dbReference>
<evidence type="ECO:0000256" key="2">
    <source>
        <dbReference type="ARBA" id="ARBA00004829"/>
    </source>
</evidence>
<comment type="pathway">
    <text evidence="2">Carotenoid biosynthesis.</text>
</comment>
<feature type="transmembrane region" description="Helical" evidence="8">
    <location>
        <begin position="36"/>
        <end position="61"/>
    </location>
</feature>
<evidence type="ECO:0000256" key="6">
    <source>
        <dbReference type="ARBA" id="ARBA00023136"/>
    </source>
</evidence>
<evidence type="ECO:0000256" key="7">
    <source>
        <dbReference type="ARBA" id="ARBA00023235"/>
    </source>
</evidence>
<dbReference type="EMBL" id="WVHT01000011">
    <property type="protein sequence ID" value="MXV52972.1"/>
    <property type="molecule type" value="Genomic_DNA"/>
</dbReference>
<keyword evidence="7" id="KW-0413">Isomerase</keyword>
<evidence type="ECO:0000313" key="10">
    <source>
        <dbReference type="EMBL" id="MXV52972.1"/>
    </source>
</evidence>
<evidence type="ECO:0000313" key="11">
    <source>
        <dbReference type="Proteomes" id="UP000466586"/>
    </source>
</evidence>
<comment type="caution">
    <text evidence="10">The sequence shown here is derived from an EMBL/GenBank/DDBJ whole genome shotgun (WGS) entry which is preliminary data.</text>
</comment>
<keyword evidence="6 8" id="KW-0472">Membrane</keyword>
<evidence type="ECO:0000256" key="4">
    <source>
        <dbReference type="ARBA" id="ARBA00022746"/>
    </source>
</evidence>
<feature type="transmembrane region" description="Helical" evidence="8">
    <location>
        <begin position="113"/>
        <end position="130"/>
    </location>
</feature>
<keyword evidence="4" id="KW-0125">Carotenoid biosynthesis</keyword>
<dbReference type="RefSeq" id="WP_160846150.1">
    <property type="nucleotide sequence ID" value="NZ_WVHT01000011.1"/>
</dbReference>
<dbReference type="InterPro" id="IPR017825">
    <property type="entry name" value="Lycopene_cyclase_dom"/>
</dbReference>
<dbReference type="Proteomes" id="UP000466586">
    <property type="component" value="Unassembled WGS sequence"/>
</dbReference>
<feature type="transmembrane region" description="Helical" evidence="8">
    <location>
        <begin position="6"/>
        <end position="24"/>
    </location>
</feature>
<keyword evidence="5 8" id="KW-1133">Transmembrane helix</keyword>
<dbReference type="AlphaFoldDB" id="A0A7K1YEG1"/>
<feature type="domain" description="Lycopene cyclase" evidence="9">
    <location>
        <begin position="5"/>
        <end position="98"/>
    </location>
</feature>
<evidence type="ECO:0000256" key="1">
    <source>
        <dbReference type="ARBA" id="ARBA00004141"/>
    </source>
</evidence>
<feature type="domain" description="Lycopene cyclase" evidence="9">
    <location>
        <begin position="132"/>
        <end position="221"/>
    </location>
</feature>
<evidence type="ECO:0000256" key="3">
    <source>
        <dbReference type="ARBA" id="ARBA00022692"/>
    </source>
</evidence>
<feature type="transmembrane region" description="Helical" evidence="8">
    <location>
        <begin position="136"/>
        <end position="154"/>
    </location>
</feature>
<keyword evidence="3 8" id="KW-0812">Transmembrane</keyword>
<sequence length="227" mass="26541">MINQHYTYLLINLLSVFFPIVLGFDKKVRFYTTWKYLLPAIIITGCMFLTWDYIFTLNGVWSFNSKYITGIHFLNLPVEEILFFITIPFACVFIYECLNFYLKKDLLFKASRAISIALIITCIIMLANYHTKLYSLVNFGFLLLLLLLSIVVNAKYMGRFYAAYVVALIPFYIVNGILTSLPVVLYNDNQNMNFRIGSIPFEDHFYLMSMLLMNIALLEFFRKKTDG</sequence>
<dbReference type="GO" id="GO:0016872">
    <property type="term" value="F:intramolecular lyase activity"/>
    <property type="evidence" value="ECO:0007669"/>
    <property type="project" value="InterPro"/>
</dbReference>
<dbReference type="NCBIfam" id="TIGR03462">
    <property type="entry name" value="CarR_dom_SF"/>
    <property type="match status" value="2"/>
</dbReference>
<feature type="transmembrane region" description="Helical" evidence="8">
    <location>
        <begin position="161"/>
        <end position="185"/>
    </location>
</feature>
<keyword evidence="11" id="KW-1185">Reference proteome</keyword>
<proteinExistence type="predicted"/>
<dbReference type="GO" id="GO:0045436">
    <property type="term" value="F:lycopene beta cyclase activity"/>
    <property type="evidence" value="ECO:0007669"/>
    <property type="project" value="UniProtKB-ARBA"/>
</dbReference>
<organism evidence="10 11">
    <name type="scientific">Hufsiella arboris</name>
    <dbReference type="NCBI Taxonomy" id="2695275"/>
    <lineage>
        <taxon>Bacteria</taxon>
        <taxon>Pseudomonadati</taxon>
        <taxon>Bacteroidota</taxon>
        <taxon>Sphingobacteriia</taxon>
        <taxon>Sphingobacteriales</taxon>
        <taxon>Sphingobacteriaceae</taxon>
        <taxon>Hufsiella</taxon>
    </lineage>
</organism>
<reference evidence="10 11" key="1">
    <citation type="submission" date="2019-11" db="EMBL/GenBank/DDBJ databases">
        <title>Pedobacter sp. HMF7647 Genome sequencing and assembly.</title>
        <authorList>
            <person name="Kang H."/>
            <person name="Kim H."/>
            <person name="Joh K."/>
        </authorList>
    </citation>
    <scope>NUCLEOTIDE SEQUENCE [LARGE SCALE GENOMIC DNA]</scope>
    <source>
        <strain evidence="10 11">HMF7647</strain>
    </source>
</reference>
<protein>
    <submittedName>
        <fullName evidence="10">Lycopene cyclase domain-containing protein</fullName>
    </submittedName>
</protein>
<evidence type="ECO:0000259" key="9">
    <source>
        <dbReference type="Pfam" id="PF18916"/>
    </source>
</evidence>
<gene>
    <name evidence="10" type="ORF">GS399_18530</name>
</gene>